<comment type="caution">
    <text evidence="8">The sequence shown here is derived from an EMBL/GenBank/DDBJ whole genome shotgun (WGS) entry which is preliminary data.</text>
</comment>
<dbReference type="InterPro" id="IPR034161">
    <property type="entry name" value="Pepsin-like_plant"/>
</dbReference>
<dbReference type="GO" id="GO:0006508">
    <property type="term" value="P:proteolysis"/>
    <property type="evidence" value="ECO:0007669"/>
    <property type="project" value="UniProtKB-KW"/>
</dbReference>
<accession>A0ABD2UDX5</accession>
<dbReference type="EMBL" id="JBJKTR010000006">
    <property type="protein sequence ID" value="KAL3367049.1"/>
    <property type="molecule type" value="Genomic_DNA"/>
</dbReference>
<evidence type="ECO:0000256" key="4">
    <source>
        <dbReference type="ARBA" id="ARBA00022801"/>
    </source>
</evidence>
<keyword evidence="5" id="KW-0325">Glycoprotein</keyword>
<dbReference type="PANTHER" id="PTHR47967:SF9">
    <property type="entry name" value="ASPARTIC PROTEINASE NEPENTHESIN-2"/>
    <property type="match status" value="1"/>
</dbReference>
<gene>
    <name evidence="8" type="ORF">AABB24_011649</name>
</gene>
<evidence type="ECO:0000256" key="6">
    <source>
        <dbReference type="PIRSR" id="PIRSR601461-1"/>
    </source>
</evidence>
<dbReference type="SUPFAM" id="SSF50630">
    <property type="entry name" value="Acid proteases"/>
    <property type="match status" value="1"/>
</dbReference>
<keyword evidence="9" id="KW-1185">Reference proteome</keyword>
<evidence type="ECO:0000313" key="9">
    <source>
        <dbReference type="Proteomes" id="UP001627284"/>
    </source>
</evidence>
<dbReference type="InterPro" id="IPR051708">
    <property type="entry name" value="Plant_Aspart_Prot_A1"/>
</dbReference>
<dbReference type="Proteomes" id="UP001627284">
    <property type="component" value="Unassembled WGS sequence"/>
</dbReference>
<dbReference type="InterPro" id="IPR033121">
    <property type="entry name" value="PEPTIDASE_A1"/>
</dbReference>
<dbReference type="FunFam" id="2.40.70.10:FF:000034">
    <property type="entry name" value="Aspartyl protease family protein"/>
    <property type="match status" value="1"/>
</dbReference>
<dbReference type="AlphaFoldDB" id="A0ABD2UDX5"/>
<dbReference type="PRINTS" id="PR00792">
    <property type="entry name" value="PEPSIN"/>
</dbReference>
<evidence type="ECO:0000256" key="2">
    <source>
        <dbReference type="ARBA" id="ARBA00022670"/>
    </source>
</evidence>
<dbReference type="InterPro" id="IPR032861">
    <property type="entry name" value="TAXi_N"/>
</dbReference>
<dbReference type="InterPro" id="IPR021109">
    <property type="entry name" value="Peptidase_aspartic_dom_sf"/>
</dbReference>
<name>A0ABD2UDX5_9SOLN</name>
<evidence type="ECO:0000256" key="3">
    <source>
        <dbReference type="ARBA" id="ARBA00022750"/>
    </source>
</evidence>
<sequence>LLYLLSYLNYLIWVQKAHFPKNNTMSSLSFALFFSLLSLLFPFISSSNSTTTTIPLSLFNTKNPSQDFYEKLTHLASISLARANYIKKSQDSPVSTTPLYPQSYGGYSITLSFGTPPQKIPFIMDTGSDFVWFPCTTRYLCTNCSVSSATSQSIPTFIPKSSSSARVLGCLNPKCGWIHSNNPKSRCQDCESPTNCKQVCPPYIILYGAGSTGGLALVDTLDLSNKKVPNFLVGCSLFSSKQPAGIAGLGRGLASLPSQLDVKKFSYCLVSHKFDDTGKSSNLVLDFNASGEKTSDLSYTPLQKNPVVSEKNALSVYYYVSLRKITVGGKKVMIPYKYLTPDSNGNGGSIVDSGTTFTFMNRGVFEPVLDAFVKQVKGIPRSESIEIITGLRPCFNISRQETVSLPELKFHYKGGAEMTLPIANYFSFAGETDVICLTMVTDSAFGPELSTGPSIILGNFQMQNYLVEFDLKNEKFGFKQQMCK</sequence>
<proteinExistence type="inferred from homology"/>
<dbReference type="Pfam" id="PF14541">
    <property type="entry name" value="TAXi_C"/>
    <property type="match status" value="1"/>
</dbReference>
<feature type="active site" evidence="6">
    <location>
        <position position="125"/>
    </location>
</feature>
<evidence type="ECO:0000256" key="1">
    <source>
        <dbReference type="ARBA" id="ARBA00007447"/>
    </source>
</evidence>
<dbReference type="PROSITE" id="PS51767">
    <property type="entry name" value="PEPTIDASE_A1"/>
    <property type="match status" value="1"/>
</dbReference>
<dbReference type="CDD" id="cd05476">
    <property type="entry name" value="pepsin_A_like_plant"/>
    <property type="match status" value="1"/>
</dbReference>
<keyword evidence="2" id="KW-0645">Protease</keyword>
<dbReference type="InterPro" id="IPR001461">
    <property type="entry name" value="Aspartic_peptidase_A1"/>
</dbReference>
<comment type="similarity">
    <text evidence="1">Belongs to the peptidase A1 family.</text>
</comment>
<dbReference type="Pfam" id="PF14543">
    <property type="entry name" value="TAXi_N"/>
    <property type="match status" value="1"/>
</dbReference>
<keyword evidence="4" id="KW-0378">Hydrolase</keyword>
<dbReference type="GO" id="GO:0004190">
    <property type="term" value="F:aspartic-type endopeptidase activity"/>
    <property type="evidence" value="ECO:0007669"/>
    <property type="project" value="UniProtKB-KW"/>
</dbReference>
<protein>
    <recommendedName>
        <fullName evidence="7">Peptidase A1 domain-containing protein</fullName>
    </recommendedName>
</protein>
<feature type="non-terminal residue" evidence="8">
    <location>
        <position position="1"/>
    </location>
</feature>
<dbReference type="PANTHER" id="PTHR47967">
    <property type="entry name" value="OS07G0603500 PROTEIN-RELATED"/>
    <property type="match status" value="1"/>
</dbReference>
<feature type="active site" evidence="6">
    <location>
        <position position="352"/>
    </location>
</feature>
<organism evidence="8 9">
    <name type="scientific">Solanum stoloniferum</name>
    <dbReference type="NCBI Taxonomy" id="62892"/>
    <lineage>
        <taxon>Eukaryota</taxon>
        <taxon>Viridiplantae</taxon>
        <taxon>Streptophyta</taxon>
        <taxon>Embryophyta</taxon>
        <taxon>Tracheophyta</taxon>
        <taxon>Spermatophyta</taxon>
        <taxon>Magnoliopsida</taxon>
        <taxon>eudicotyledons</taxon>
        <taxon>Gunneridae</taxon>
        <taxon>Pentapetalae</taxon>
        <taxon>asterids</taxon>
        <taxon>lamiids</taxon>
        <taxon>Solanales</taxon>
        <taxon>Solanaceae</taxon>
        <taxon>Solanoideae</taxon>
        <taxon>Solaneae</taxon>
        <taxon>Solanum</taxon>
    </lineage>
</organism>
<evidence type="ECO:0000259" key="7">
    <source>
        <dbReference type="PROSITE" id="PS51767"/>
    </source>
</evidence>
<reference evidence="8 9" key="1">
    <citation type="submission" date="2024-05" db="EMBL/GenBank/DDBJ databases">
        <title>De novo assembly of an allotetraploid wild potato.</title>
        <authorList>
            <person name="Hosaka A.J."/>
        </authorList>
    </citation>
    <scope>NUCLEOTIDE SEQUENCE [LARGE SCALE GENOMIC DNA]</scope>
    <source>
        <tissue evidence="8">Young leaves</tissue>
    </source>
</reference>
<dbReference type="Gene3D" id="2.40.70.10">
    <property type="entry name" value="Acid Proteases"/>
    <property type="match status" value="2"/>
</dbReference>
<dbReference type="InterPro" id="IPR032799">
    <property type="entry name" value="TAXi_C"/>
</dbReference>
<keyword evidence="3" id="KW-0064">Aspartyl protease</keyword>
<evidence type="ECO:0000256" key="5">
    <source>
        <dbReference type="ARBA" id="ARBA00023180"/>
    </source>
</evidence>
<feature type="domain" description="Peptidase A1" evidence="7">
    <location>
        <begin position="107"/>
        <end position="479"/>
    </location>
</feature>
<evidence type="ECO:0000313" key="8">
    <source>
        <dbReference type="EMBL" id="KAL3367049.1"/>
    </source>
</evidence>